<organism evidence="13 14">
    <name type="scientific">Aquariibacter lacus</name>
    <dbReference type="NCBI Taxonomy" id="2801332"/>
    <lineage>
        <taxon>Bacteria</taxon>
        <taxon>Pseudomonadati</taxon>
        <taxon>Pseudomonadota</taxon>
        <taxon>Betaproteobacteria</taxon>
        <taxon>Burkholderiales</taxon>
        <taxon>Sphaerotilaceae</taxon>
        <taxon>Aquariibacter</taxon>
    </lineage>
</organism>
<dbReference type="PANTHER" id="PTHR34501">
    <property type="entry name" value="PROTEIN YDDL-RELATED"/>
    <property type="match status" value="1"/>
</dbReference>
<feature type="domain" description="Porin" evidence="12">
    <location>
        <begin position="7"/>
        <end position="379"/>
    </location>
</feature>
<dbReference type="Pfam" id="PF13609">
    <property type="entry name" value="Porin_4"/>
    <property type="match status" value="1"/>
</dbReference>
<keyword evidence="10" id="KW-0998">Cell outer membrane</keyword>
<evidence type="ECO:0000259" key="12">
    <source>
        <dbReference type="Pfam" id="PF13609"/>
    </source>
</evidence>
<reference evidence="13 14" key="1">
    <citation type="submission" date="2021-01" db="EMBL/GenBank/DDBJ databases">
        <title>Piscinibacter sp. Jin2 Genome sequencing and assembly.</title>
        <authorList>
            <person name="Kim I."/>
        </authorList>
    </citation>
    <scope>NUCLEOTIDE SEQUENCE [LARGE SCALE GENOMIC DNA]</scope>
    <source>
        <strain evidence="13 14">Jin2</strain>
    </source>
</reference>
<comment type="caution">
    <text evidence="13">The sequence shown here is derived from an EMBL/GenBank/DDBJ whole genome shotgun (WGS) entry which is preliminary data.</text>
</comment>
<proteinExistence type="predicted"/>
<evidence type="ECO:0000256" key="6">
    <source>
        <dbReference type="ARBA" id="ARBA00022729"/>
    </source>
</evidence>
<keyword evidence="14" id="KW-1185">Reference proteome</keyword>
<dbReference type="GO" id="GO:0006811">
    <property type="term" value="P:monoatomic ion transport"/>
    <property type="evidence" value="ECO:0007669"/>
    <property type="project" value="UniProtKB-KW"/>
</dbReference>
<feature type="signal peptide" evidence="11">
    <location>
        <begin position="1"/>
        <end position="20"/>
    </location>
</feature>
<keyword evidence="6 11" id="KW-0732">Signal</keyword>
<dbReference type="RefSeq" id="WP_201824243.1">
    <property type="nucleotide sequence ID" value="NZ_JAERRA010000001.1"/>
</dbReference>
<protein>
    <submittedName>
        <fullName evidence="13">Porin</fullName>
    </submittedName>
</protein>
<evidence type="ECO:0000256" key="5">
    <source>
        <dbReference type="ARBA" id="ARBA00022692"/>
    </source>
</evidence>
<evidence type="ECO:0000256" key="11">
    <source>
        <dbReference type="SAM" id="SignalP"/>
    </source>
</evidence>
<dbReference type="GO" id="GO:0009279">
    <property type="term" value="C:cell outer membrane"/>
    <property type="evidence" value="ECO:0007669"/>
    <property type="project" value="UniProtKB-SubCell"/>
</dbReference>
<dbReference type="AlphaFoldDB" id="A0A9X0XCK8"/>
<gene>
    <name evidence="13" type="ORF">JI742_04240</name>
</gene>
<keyword evidence="4" id="KW-1134">Transmembrane beta strand</keyword>
<sequence length="401" mass="42114">MKKSLIALAVLGAFAGAASAQSSVTLYGRADLNLTHEKAGDSINNAAAGESTTRLNDGGGTTGIGGSRWGMRGVEDLGNGIKAVFILESGFASDTGASGQGGRLFGRQAWVGLSSSSLGDIRFGRQETYSRLNALYWDPSFNGQTKLNESNAVSLDAATANAIVAEGIPGIATVAQARAAVTRNYLLFQNFGDRQDNVISYTSPNFSGFRFGAQIGLSEQPSDATADVAGRYQGVTASYTSGPFAAGVSYESIKVGDVAPGAEDDLNKTFSIGANYNFGFATVYAGFQKTSDVADGSQITSAATNTVAPSSLIIEDQTSYTIGVKVPLGKFTVLANYANAEYEIRAFGGEELELRKVALAWNYSLSKRTTVYGTFTTRSGDFDDNVAVKREFTLLGLAHTF</sequence>
<evidence type="ECO:0000256" key="10">
    <source>
        <dbReference type="ARBA" id="ARBA00023237"/>
    </source>
</evidence>
<name>A0A9X0XCK8_9BURK</name>
<dbReference type="EMBL" id="JAERRA010000001">
    <property type="protein sequence ID" value="MBL0719094.1"/>
    <property type="molecule type" value="Genomic_DNA"/>
</dbReference>
<keyword evidence="7" id="KW-0406">Ion transport</keyword>
<keyword evidence="9" id="KW-0472">Membrane</keyword>
<evidence type="ECO:0000256" key="9">
    <source>
        <dbReference type="ARBA" id="ARBA00023136"/>
    </source>
</evidence>
<dbReference type="Gene3D" id="2.40.160.10">
    <property type="entry name" value="Porin"/>
    <property type="match status" value="1"/>
</dbReference>
<keyword evidence="8" id="KW-0626">Porin</keyword>
<keyword evidence="3" id="KW-0813">Transport</keyword>
<dbReference type="Proteomes" id="UP000643207">
    <property type="component" value="Unassembled WGS sequence"/>
</dbReference>
<evidence type="ECO:0000256" key="8">
    <source>
        <dbReference type="ARBA" id="ARBA00023114"/>
    </source>
</evidence>
<evidence type="ECO:0000313" key="14">
    <source>
        <dbReference type="Proteomes" id="UP000643207"/>
    </source>
</evidence>
<evidence type="ECO:0000256" key="1">
    <source>
        <dbReference type="ARBA" id="ARBA00004571"/>
    </source>
</evidence>
<dbReference type="PANTHER" id="PTHR34501:SF9">
    <property type="entry name" value="MAJOR OUTER MEMBRANE PROTEIN P.IA"/>
    <property type="match status" value="1"/>
</dbReference>
<feature type="chain" id="PRO_5040962316" evidence="11">
    <location>
        <begin position="21"/>
        <end position="401"/>
    </location>
</feature>
<accession>A0A9X0XCK8</accession>
<evidence type="ECO:0000256" key="3">
    <source>
        <dbReference type="ARBA" id="ARBA00022448"/>
    </source>
</evidence>
<dbReference type="SUPFAM" id="SSF56935">
    <property type="entry name" value="Porins"/>
    <property type="match status" value="1"/>
</dbReference>
<dbReference type="InterPro" id="IPR023614">
    <property type="entry name" value="Porin_dom_sf"/>
</dbReference>
<evidence type="ECO:0000256" key="7">
    <source>
        <dbReference type="ARBA" id="ARBA00023065"/>
    </source>
</evidence>
<evidence type="ECO:0000256" key="4">
    <source>
        <dbReference type="ARBA" id="ARBA00022452"/>
    </source>
</evidence>
<dbReference type="InterPro" id="IPR033900">
    <property type="entry name" value="Gram_neg_porin_domain"/>
</dbReference>
<comment type="subunit">
    <text evidence="2">Homotrimer.</text>
</comment>
<comment type="subcellular location">
    <subcellularLocation>
        <location evidence="1">Cell outer membrane</location>
        <topology evidence="1">Multi-pass membrane protein</topology>
    </subcellularLocation>
</comment>
<dbReference type="GO" id="GO:0046930">
    <property type="term" value="C:pore complex"/>
    <property type="evidence" value="ECO:0007669"/>
    <property type="project" value="UniProtKB-KW"/>
</dbReference>
<evidence type="ECO:0000256" key="2">
    <source>
        <dbReference type="ARBA" id="ARBA00011233"/>
    </source>
</evidence>
<dbReference type="CDD" id="cd00342">
    <property type="entry name" value="gram_neg_porins"/>
    <property type="match status" value="1"/>
</dbReference>
<dbReference type="InterPro" id="IPR050298">
    <property type="entry name" value="Gram-neg_bact_OMP"/>
</dbReference>
<keyword evidence="5" id="KW-0812">Transmembrane</keyword>
<dbReference type="GO" id="GO:0015288">
    <property type="term" value="F:porin activity"/>
    <property type="evidence" value="ECO:0007669"/>
    <property type="project" value="UniProtKB-KW"/>
</dbReference>
<evidence type="ECO:0000313" key="13">
    <source>
        <dbReference type="EMBL" id="MBL0719094.1"/>
    </source>
</evidence>